<dbReference type="AlphaFoldDB" id="A0A9P8FQJ4"/>
<evidence type="ECO:0000313" key="3">
    <source>
        <dbReference type="Proteomes" id="UP000729357"/>
    </source>
</evidence>
<evidence type="ECO:0000256" key="1">
    <source>
        <dbReference type="SAM" id="MobiDB-lite"/>
    </source>
</evidence>
<dbReference type="Proteomes" id="UP000729357">
    <property type="component" value="Unassembled WGS sequence"/>
</dbReference>
<reference evidence="2" key="2">
    <citation type="submission" date="2021-08" db="EMBL/GenBank/DDBJ databases">
        <authorList>
            <person name="Gostincar C."/>
            <person name="Sun X."/>
            <person name="Song Z."/>
            <person name="Gunde-Cimerman N."/>
        </authorList>
    </citation>
    <scope>NUCLEOTIDE SEQUENCE</scope>
    <source>
        <strain evidence="2">EXF-9298</strain>
    </source>
</reference>
<comment type="caution">
    <text evidence="2">The sequence shown here is derived from an EMBL/GenBank/DDBJ whole genome shotgun (WGS) entry which is preliminary data.</text>
</comment>
<accession>A0A9P8FQJ4</accession>
<proteinExistence type="predicted"/>
<evidence type="ECO:0000313" key="2">
    <source>
        <dbReference type="EMBL" id="KAG9980306.1"/>
    </source>
</evidence>
<organism evidence="2 3">
    <name type="scientific">Aureobasidium melanogenum</name>
    <name type="common">Aureobasidium pullulans var. melanogenum</name>
    <dbReference type="NCBI Taxonomy" id="46634"/>
    <lineage>
        <taxon>Eukaryota</taxon>
        <taxon>Fungi</taxon>
        <taxon>Dikarya</taxon>
        <taxon>Ascomycota</taxon>
        <taxon>Pezizomycotina</taxon>
        <taxon>Dothideomycetes</taxon>
        <taxon>Dothideomycetidae</taxon>
        <taxon>Dothideales</taxon>
        <taxon>Saccotheciaceae</taxon>
        <taxon>Aureobasidium</taxon>
    </lineage>
</organism>
<protein>
    <submittedName>
        <fullName evidence="2">Uncharacterized protein</fullName>
    </submittedName>
</protein>
<name>A0A9P8FQJ4_AURME</name>
<keyword evidence="3" id="KW-1185">Reference proteome</keyword>
<feature type="compositionally biased region" description="Acidic residues" evidence="1">
    <location>
        <begin position="28"/>
        <end position="71"/>
    </location>
</feature>
<feature type="region of interest" description="Disordered" evidence="1">
    <location>
        <begin position="1"/>
        <end position="80"/>
    </location>
</feature>
<reference evidence="2" key="1">
    <citation type="journal article" date="2021" name="J Fungi (Basel)">
        <title>Virulence traits and population genomics of the black yeast Aureobasidium melanogenum.</title>
        <authorList>
            <person name="Cernosa A."/>
            <person name="Sun X."/>
            <person name="Gostincar C."/>
            <person name="Fang C."/>
            <person name="Gunde-Cimerman N."/>
            <person name="Song Z."/>
        </authorList>
    </citation>
    <scope>NUCLEOTIDE SEQUENCE</scope>
    <source>
        <strain evidence="2">EXF-9298</strain>
    </source>
</reference>
<gene>
    <name evidence="2" type="ORF">KCU98_g8239</name>
</gene>
<dbReference type="EMBL" id="JAHFXS010001007">
    <property type="protein sequence ID" value="KAG9980306.1"/>
    <property type="molecule type" value="Genomic_DNA"/>
</dbReference>
<sequence>MKKCFEILEQKPGSRSTDHSRIGVGDDSGSEDDDDDDEHSVDQDFEDGDNDDDNDSEDAASDTTDSYEDSELGLSDNERELPSLRLREILYYDDKVSIFKARHARL</sequence>
<feature type="non-terminal residue" evidence="2">
    <location>
        <position position="106"/>
    </location>
</feature>